<sequence length="368" mass="39051">MNTLHLRKMAGVCAAVMSLFGPASLAHAYDAWQEGATYATGAKVTYAGQDYEARLTHTAHVGADWNPVATPTLWRALGQVVPTPTLTPVPTSVPCPQFPNFAPRWQAGVSYGSGVCVSITRPYPPRGQCIDNYAALQPHVSDAGNAPPTGTAYWRQSGASVCESGGTPTPPPPPTPTPLTPTPTPTPTPVAVPQWQPGQAYLGGQRICLEGILYEARWWTQGERPDPANPASPWRRIGECPPPYRPPTPTPTPTLPPGTVAPFQWQASASAATVLFDWKLDGRQLGGVAPARWYILDAQANVVLSSSLIYVADDFANGIATYGGSGRIDGVVPGTYRYRLKLCNQDASRCLDSEGTVDVVVPGSQAPA</sequence>
<proteinExistence type="predicted"/>
<dbReference type="CDD" id="cd12215">
    <property type="entry name" value="ChiC_BD"/>
    <property type="match status" value="1"/>
</dbReference>
<dbReference type="InterPro" id="IPR036573">
    <property type="entry name" value="CBM_sf_5/12"/>
</dbReference>
<dbReference type="Gene3D" id="2.10.10.20">
    <property type="entry name" value="Carbohydrate-binding module superfamily 5/12"/>
    <property type="match status" value="3"/>
</dbReference>
<organism evidence="5 6">
    <name type="scientific">Chitiniphilus purpureus</name>
    <dbReference type="NCBI Taxonomy" id="2981137"/>
    <lineage>
        <taxon>Bacteria</taxon>
        <taxon>Pseudomonadati</taxon>
        <taxon>Pseudomonadota</taxon>
        <taxon>Betaproteobacteria</taxon>
        <taxon>Neisseriales</taxon>
        <taxon>Chitinibacteraceae</taxon>
        <taxon>Chitiniphilus</taxon>
    </lineage>
</organism>
<evidence type="ECO:0000256" key="2">
    <source>
        <dbReference type="SAM" id="MobiDB-lite"/>
    </source>
</evidence>
<evidence type="ECO:0000313" key="5">
    <source>
        <dbReference type="EMBL" id="UXY15687.1"/>
    </source>
</evidence>
<feature type="chain" id="PRO_5046093773" evidence="3">
    <location>
        <begin position="29"/>
        <end position="368"/>
    </location>
</feature>
<dbReference type="EMBL" id="CP106753">
    <property type="protein sequence ID" value="UXY15687.1"/>
    <property type="molecule type" value="Genomic_DNA"/>
</dbReference>
<evidence type="ECO:0000259" key="4">
    <source>
        <dbReference type="SMART" id="SM00495"/>
    </source>
</evidence>
<dbReference type="Pfam" id="PF02839">
    <property type="entry name" value="CBM_5_12"/>
    <property type="match status" value="2"/>
</dbReference>
<dbReference type="RefSeq" id="WP_263125122.1">
    <property type="nucleotide sequence ID" value="NZ_CP106753.1"/>
</dbReference>
<evidence type="ECO:0000256" key="3">
    <source>
        <dbReference type="SAM" id="SignalP"/>
    </source>
</evidence>
<keyword evidence="6" id="KW-1185">Reference proteome</keyword>
<dbReference type="SMART" id="SM00495">
    <property type="entry name" value="ChtBD3"/>
    <property type="match status" value="2"/>
</dbReference>
<feature type="region of interest" description="Disordered" evidence="2">
    <location>
        <begin position="159"/>
        <end position="189"/>
    </location>
</feature>
<feature type="domain" description="Chitin-binding type-3" evidence="4">
    <location>
        <begin position="29"/>
        <end position="77"/>
    </location>
</feature>
<protein>
    <submittedName>
        <fullName evidence="5">Carbohydrate-binding protein</fullName>
    </submittedName>
</protein>
<evidence type="ECO:0000256" key="1">
    <source>
        <dbReference type="ARBA" id="ARBA00022801"/>
    </source>
</evidence>
<gene>
    <name evidence="5" type="ORF">N8I74_01345</name>
</gene>
<dbReference type="SUPFAM" id="SSF51055">
    <property type="entry name" value="Carbohydrate binding domain"/>
    <property type="match status" value="2"/>
</dbReference>
<dbReference type="Proteomes" id="UP001061302">
    <property type="component" value="Chromosome"/>
</dbReference>
<dbReference type="PRINTS" id="PR01217">
    <property type="entry name" value="PRICHEXTENSN"/>
</dbReference>
<feature type="compositionally biased region" description="Pro residues" evidence="2">
    <location>
        <begin position="168"/>
        <end position="189"/>
    </location>
</feature>
<feature type="domain" description="Chitin-binding type-3" evidence="4">
    <location>
        <begin position="192"/>
        <end position="237"/>
    </location>
</feature>
<name>A0ABY6DMV3_9NEIS</name>
<dbReference type="CDD" id="cd12214">
    <property type="entry name" value="ChiA1_BD"/>
    <property type="match status" value="1"/>
</dbReference>
<feature type="signal peptide" evidence="3">
    <location>
        <begin position="1"/>
        <end position="28"/>
    </location>
</feature>
<keyword evidence="1" id="KW-0378">Hydrolase</keyword>
<reference evidence="5" key="1">
    <citation type="submission" date="2022-10" db="EMBL/GenBank/DDBJ databases">
        <title>Chitiniphilus purpureus sp. nov., a novel chitin-degrading bacterium isolated from crawfish pond sediment.</title>
        <authorList>
            <person name="Li K."/>
        </authorList>
    </citation>
    <scope>NUCLEOTIDE SEQUENCE</scope>
    <source>
        <strain evidence="5">CD1</strain>
    </source>
</reference>
<evidence type="ECO:0000313" key="6">
    <source>
        <dbReference type="Proteomes" id="UP001061302"/>
    </source>
</evidence>
<dbReference type="InterPro" id="IPR003610">
    <property type="entry name" value="CBM5/12"/>
</dbReference>
<accession>A0ABY6DMV3</accession>
<keyword evidence="3" id="KW-0732">Signal</keyword>